<dbReference type="Proteomes" id="UP000050640">
    <property type="component" value="Unplaced"/>
</dbReference>
<evidence type="ECO:0000256" key="1">
    <source>
        <dbReference type="SAM" id="Phobius"/>
    </source>
</evidence>
<keyword evidence="1" id="KW-1133">Transmembrane helix</keyword>
<name>A0A0R3RP03_9BILA</name>
<keyword evidence="1" id="KW-0472">Membrane</keyword>
<dbReference type="WBParaSite" id="EEL_0000321401-mRNA-1">
    <property type="protein sequence ID" value="EEL_0000321401-mRNA-1"/>
    <property type="gene ID" value="EEL_0000321401"/>
</dbReference>
<organism evidence="2 3">
    <name type="scientific">Elaeophora elaphi</name>
    <dbReference type="NCBI Taxonomy" id="1147741"/>
    <lineage>
        <taxon>Eukaryota</taxon>
        <taxon>Metazoa</taxon>
        <taxon>Ecdysozoa</taxon>
        <taxon>Nematoda</taxon>
        <taxon>Chromadorea</taxon>
        <taxon>Rhabditida</taxon>
        <taxon>Spirurina</taxon>
        <taxon>Spiruromorpha</taxon>
        <taxon>Filarioidea</taxon>
        <taxon>Onchocercidae</taxon>
        <taxon>Elaeophora</taxon>
    </lineage>
</organism>
<evidence type="ECO:0000313" key="2">
    <source>
        <dbReference type="Proteomes" id="UP000050640"/>
    </source>
</evidence>
<protein>
    <submittedName>
        <fullName evidence="3">Transmembrane protein</fullName>
    </submittedName>
</protein>
<keyword evidence="1" id="KW-0812">Transmembrane</keyword>
<accession>A0A0R3RP03</accession>
<keyword evidence="2" id="KW-1185">Reference proteome</keyword>
<feature type="transmembrane region" description="Helical" evidence="1">
    <location>
        <begin position="6"/>
        <end position="24"/>
    </location>
</feature>
<sequence>MGSDSVHFGFLILIIINLFYVLYAQQLTPIIGDKCGINSPDVPIGGKETQFFLKCEQSLHNYCKLEKSESEVQSLCMKKPSSQRALSLKYISAYITSLTTIFNQIQHSFFKSNI</sequence>
<dbReference type="AlphaFoldDB" id="A0A0R3RP03"/>
<proteinExistence type="predicted"/>
<evidence type="ECO:0000313" key="3">
    <source>
        <dbReference type="WBParaSite" id="EEL_0000321401-mRNA-1"/>
    </source>
</evidence>
<reference evidence="3" key="1">
    <citation type="submission" date="2017-02" db="UniProtKB">
        <authorList>
            <consortium name="WormBaseParasite"/>
        </authorList>
    </citation>
    <scope>IDENTIFICATION</scope>
</reference>